<dbReference type="GO" id="GO:0016491">
    <property type="term" value="F:oxidoreductase activity"/>
    <property type="evidence" value="ECO:0007669"/>
    <property type="project" value="InterPro"/>
</dbReference>
<feature type="transmembrane region" description="Helical" evidence="5">
    <location>
        <begin position="241"/>
        <end position="262"/>
    </location>
</feature>
<keyword evidence="2 5" id="KW-0812">Transmembrane</keyword>
<feature type="transmembrane region" description="Helical" evidence="5">
    <location>
        <begin position="302"/>
        <end position="324"/>
    </location>
</feature>
<dbReference type="GO" id="GO:0012505">
    <property type="term" value="C:endomembrane system"/>
    <property type="evidence" value="ECO:0007669"/>
    <property type="project" value="UniProtKB-SubCell"/>
</dbReference>
<dbReference type="PANTHER" id="PTHR31851">
    <property type="entry name" value="FE(2+)/MN(2+) TRANSPORTER PCL1"/>
    <property type="match status" value="1"/>
</dbReference>
<evidence type="ECO:0000259" key="6">
    <source>
        <dbReference type="Pfam" id="PF02915"/>
    </source>
</evidence>
<accession>A0A497XNS1</accession>
<evidence type="ECO:0000313" key="7">
    <source>
        <dbReference type="EMBL" id="RLJ69944.1"/>
    </source>
</evidence>
<dbReference type="InterPro" id="IPR008217">
    <property type="entry name" value="Ccc1_fam"/>
</dbReference>
<organism evidence="7 8">
    <name type="scientific">Hydrogenivirga caldilitoris</name>
    <dbReference type="NCBI Taxonomy" id="246264"/>
    <lineage>
        <taxon>Bacteria</taxon>
        <taxon>Pseudomonadati</taxon>
        <taxon>Aquificota</taxon>
        <taxon>Aquificia</taxon>
        <taxon>Aquificales</taxon>
        <taxon>Aquificaceae</taxon>
        <taxon>Hydrogenivirga</taxon>
    </lineage>
</organism>
<dbReference type="InterPro" id="IPR012347">
    <property type="entry name" value="Ferritin-like"/>
</dbReference>
<keyword evidence="3 5" id="KW-1133">Transmembrane helix</keyword>
<dbReference type="Proteomes" id="UP000267841">
    <property type="component" value="Unassembled WGS sequence"/>
</dbReference>
<feature type="domain" description="Rubrerythrin diiron-binding" evidence="6">
    <location>
        <begin position="14"/>
        <end position="137"/>
    </location>
</feature>
<dbReference type="Pfam" id="PF01988">
    <property type="entry name" value="VIT1"/>
    <property type="match status" value="2"/>
</dbReference>
<evidence type="ECO:0000256" key="4">
    <source>
        <dbReference type="ARBA" id="ARBA00023136"/>
    </source>
</evidence>
<keyword evidence="4 5" id="KW-0472">Membrane</keyword>
<dbReference type="Pfam" id="PF02915">
    <property type="entry name" value="Rubrerythrin"/>
    <property type="match status" value="1"/>
</dbReference>
<dbReference type="GO" id="GO:0005384">
    <property type="term" value="F:manganese ion transmembrane transporter activity"/>
    <property type="evidence" value="ECO:0007669"/>
    <property type="project" value="InterPro"/>
</dbReference>
<evidence type="ECO:0000313" key="8">
    <source>
        <dbReference type="Proteomes" id="UP000267841"/>
    </source>
</evidence>
<evidence type="ECO:0000256" key="1">
    <source>
        <dbReference type="ARBA" id="ARBA00004127"/>
    </source>
</evidence>
<sequence length="329" mass="36411">MRKLTELAKEFYLNELNDYRLYTELSRRIEDDQLRTSLERIANMEKGHARFWKEFLKVRGEDPPSERRVLFQSLVLFLGRFVNPLLLVSLLELGETTAYTQYYTFLKEKGGELSSEEVERLKGIILDELSHESIFREKLVELGLSSVRDMVLGMNDGLVELLGVVAGLSAVYRHEPTVVGASAVVVGVAGALSMGIGAFISVRSQRQVNEALREREMIVSEVSGKSLSQQTVNDENELKSALFTGISYMLGVVFPVSPYFFMGDSIKALALALLLALIILSVVASFIAVVSGISLKRKILEMVLSAGFAAGASFTIGSLVKMLFNLEVP</sequence>
<dbReference type="EMBL" id="RCCJ01000001">
    <property type="protein sequence ID" value="RLJ69944.1"/>
    <property type="molecule type" value="Genomic_DNA"/>
</dbReference>
<dbReference type="RefSeq" id="WP_121008930.1">
    <property type="nucleotide sequence ID" value="NZ_RCCJ01000001.1"/>
</dbReference>
<evidence type="ECO:0000256" key="5">
    <source>
        <dbReference type="SAM" id="Phobius"/>
    </source>
</evidence>
<dbReference type="InterPro" id="IPR003251">
    <property type="entry name" value="Rr_diiron-bd_dom"/>
</dbReference>
<gene>
    <name evidence="7" type="ORF">BCF55_0203</name>
</gene>
<comment type="caution">
    <text evidence="7">The sequence shown here is derived from an EMBL/GenBank/DDBJ whole genome shotgun (WGS) entry which is preliminary data.</text>
</comment>
<dbReference type="Gene3D" id="1.20.1260.10">
    <property type="match status" value="1"/>
</dbReference>
<protein>
    <submittedName>
        <fullName evidence="7">Putative membrane protein (TIGR00267 family)</fullName>
    </submittedName>
</protein>
<proteinExistence type="predicted"/>
<evidence type="ECO:0000256" key="3">
    <source>
        <dbReference type="ARBA" id="ARBA00022989"/>
    </source>
</evidence>
<dbReference type="OrthoDB" id="9781287at2"/>
<comment type="subcellular location">
    <subcellularLocation>
        <location evidence="1">Endomembrane system</location>
        <topology evidence="1">Multi-pass membrane protein</topology>
    </subcellularLocation>
</comment>
<dbReference type="GO" id="GO:0046872">
    <property type="term" value="F:metal ion binding"/>
    <property type="evidence" value="ECO:0007669"/>
    <property type="project" value="InterPro"/>
</dbReference>
<evidence type="ECO:0000256" key="2">
    <source>
        <dbReference type="ARBA" id="ARBA00022692"/>
    </source>
</evidence>
<reference evidence="7 8" key="1">
    <citation type="submission" date="2018-10" db="EMBL/GenBank/DDBJ databases">
        <title>Genomic Encyclopedia of Archaeal and Bacterial Type Strains, Phase II (KMG-II): from individual species to whole genera.</title>
        <authorList>
            <person name="Goeker M."/>
        </authorList>
    </citation>
    <scope>NUCLEOTIDE SEQUENCE [LARGE SCALE GENOMIC DNA]</scope>
    <source>
        <strain evidence="7 8">DSM 16510</strain>
    </source>
</reference>
<dbReference type="InterPro" id="IPR009078">
    <property type="entry name" value="Ferritin-like_SF"/>
</dbReference>
<dbReference type="AlphaFoldDB" id="A0A497XNS1"/>
<keyword evidence="8" id="KW-1185">Reference proteome</keyword>
<dbReference type="GO" id="GO:0030026">
    <property type="term" value="P:intracellular manganese ion homeostasis"/>
    <property type="evidence" value="ECO:0007669"/>
    <property type="project" value="InterPro"/>
</dbReference>
<feature type="transmembrane region" description="Helical" evidence="5">
    <location>
        <begin position="178"/>
        <end position="200"/>
    </location>
</feature>
<feature type="transmembrane region" description="Helical" evidence="5">
    <location>
        <begin position="268"/>
        <end position="290"/>
    </location>
</feature>
<name>A0A497XNS1_9AQUI</name>
<dbReference type="SUPFAM" id="SSF47240">
    <property type="entry name" value="Ferritin-like"/>
    <property type="match status" value="1"/>
</dbReference>